<evidence type="ECO:0000313" key="4">
    <source>
        <dbReference type="Proteomes" id="UP000092018"/>
    </source>
</evidence>
<evidence type="ECO:0000313" key="3">
    <source>
        <dbReference type="EMBL" id="ANO33931.1"/>
    </source>
</evidence>
<gene>
    <name evidence="3" type="ORF">A6E01_12265</name>
</gene>
<keyword evidence="1" id="KW-0238">DNA-binding</keyword>
<dbReference type="CDD" id="cd04770">
    <property type="entry name" value="HTH_HMRTR"/>
    <property type="match status" value="1"/>
</dbReference>
<dbReference type="InterPro" id="IPR047057">
    <property type="entry name" value="MerR_fam"/>
</dbReference>
<dbReference type="InterPro" id="IPR011788">
    <property type="entry name" value="ZntR"/>
</dbReference>
<accession>A0AAN0XWS0</accession>
<dbReference type="InterPro" id="IPR000551">
    <property type="entry name" value="MerR-type_HTH_dom"/>
</dbReference>
<feature type="domain" description="HTH merR-type" evidence="2">
    <location>
        <begin position="5"/>
        <end position="74"/>
    </location>
</feature>
<evidence type="ECO:0000256" key="1">
    <source>
        <dbReference type="ARBA" id="ARBA00023125"/>
    </source>
</evidence>
<dbReference type="GO" id="GO:0008270">
    <property type="term" value="F:zinc ion binding"/>
    <property type="evidence" value="ECO:0007669"/>
    <property type="project" value="InterPro"/>
</dbReference>
<organism evidence="3 4">
    <name type="scientific">Vibrio breoganii</name>
    <dbReference type="NCBI Taxonomy" id="553239"/>
    <lineage>
        <taxon>Bacteria</taxon>
        <taxon>Pseudomonadati</taxon>
        <taxon>Pseudomonadota</taxon>
        <taxon>Gammaproteobacteria</taxon>
        <taxon>Vibrionales</taxon>
        <taxon>Vibrionaceae</taxon>
        <taxon>Vibrio</taxon>
    </lineage>
</organism>
<dbReference type="NCBIfam" id="TIGR02043">
    <property type="entry name" value="ZntR"/>
    <property type="match status" value="1"/>
</dbReference>
<dbReference type="Gene3D" id="1.10.1660.10">
    <property type="match status" value="1"/>
</dbReference>
<reference evidence="3 4" key="1">
    <citation type="submission" date="2016-06" db="EMBL/GenBank/DDBJ databases">
        <title>Adaptive Radiation by Waves of Gene Transfer Leads to Fine-Scale Resource Partitioning in Marine Microbes.</title>
        <authorList>
            <person name="Hehemann J.-H."/>
            <person name="Arevalo P."/>
            <person name="Datta M.S."/>
            <person name="Yu X."/>
            <person name="Corzett C."/>
            <person name="Henschel A."/>
            <person name="Preheim S.P."/>
            <person name="Timberlake S."/>
            <person name="Alm E.J."/>
            <person name="Polz M.F."/>
        </authorList>
    </citation>
    <scope>NUCLEOTIDE SEQUENCE [LARGE SCALE GENOMIC DNA]</scope>
    <source>
        <strain evidence="3 4">FF50</strain>
    </source>
</reference>
<dbReference type="NCBIfam" id="NF007069">
    <property type="entry name" value="PRK09514.1"/>
    <property type="match status" value="1"/>
</dbReference>
<dbReference type="KEGG" id="vbr:A6E01_12265"/>
<dbReference type="GO" id="GO:0003677">
    <property type="term" value="F:DNA binding"/>
    <property type="evidence" value="ECO:0007669"/>
    <property type="project" value="UniProtKB-KW"/>
</dbReference>
<dbReference type="PRINTS" id="PR00040">
    <property type="entry name" value="HTHMERR"/>
</dbReference>
<sequence length="145" mass="16372">MSIGMYKIGELAKRFDIKPDTLRFYEKHGLLKPSSRSEAGYRVYTHEDADKLGFIIRAKRVGFSLQEIMDLLSIQLDKESHSCKEARDIVDMKCHQVEERIKELQIFHDSLQKLSQSCCGGSEPATHCSILEALESADSHAVGEA</sequence>
<protein>
    <submittedName>
        <fullName evidence="3">Zinc-responsive transcriptional regulator</fullName>
    </submittedName>
</protein>
<evidence type="ECO:0000259" key="2">
    <source>
        <dbReference type="PROSITE" id="PS50937"/>
    </source>
</evidence>
<dbReference type="InterPro" id="IPR009061">
    <property type="entry name" value="DNA-bd_dom_put_sf"/>
</dbReference>
<dbReference type="AlphaFoldDB" id="A0AAN0XWS0"/>
<dbReference type="GO" id="GO:0003700">
    <property type="term" value="F:DNA-binding transcription factor activity"/>
    <property type="evidence" value="ECO:0007669"/>
    <property type="project" value="InterPro"/>
</dbReference>
<dbReference type="EMBL" id="CP016177">
    <property type="protein sequence ID" value="ANO33931.1"/>
    <property type="molecule type" value="Genomic_DNA"/>
</dbReference>
<dbReference type="PANTHER" id="PTHR30204:SF92">
    <property type="entry name" value="HTH-TYPE TRANSCRIPTIONAL REGULATOR ZNTR"/>
    <property type="match status" value="1"/>
</dbReference>
<dbReference type="Pfam" id="PF13411">
    <property type="entry name" value="MerR_1"/>
    <property type="match status" value="1"/>
</dbReference>
<dbReference type="PANTHER" id="PTHR30204">
    <property type="entry name" value="REDOX-CYCLING DRUG-SENSING TRANSCRIPTIONAL ACTIVATOR SOXR"/>
    <property type="match status" value="1"/>
</dbReference>
<dbReference type="Proteomes" id="UP000092018">
    <property type="component" value="Chromosome 1"/>
</dbReference>
<dbReference type="SMART" id="SM00422">
    <property type="entry name" value="HTH_MERR"/>
    <property type="match status" value="1"/>
</dbReference>
<proteinExistence type="predicted"/>
<dbReference type="SUPFAM" id="SSF46955">
    <property type="entry name" value="Putative DNA-binding domain"/>
    <property type="match status" value="1"/>
</dbReference>
<name>A0AAN0XWS0_9VIBR</name>
<dbReference type="GO" id="GO:0006351">
    <property type="term" value="P:DNA-templated transcription"/>
    <property type="evidence" value="ECO:0007669"/>
    <property type="project" value="InterPro"/>
</dbReference>
<dbReference type="PROSITE" id="PS50937">
    <property type="entry name" value="HTH_MERR_2"/>
    <property type="match status" value="1"/>
</dbReference>